<dbReference type="Proteomes" id="UP000053235">
    <property type="component" value="Unassembled WGS sequence"/>
</dbReference>
<evidence type="ECO:0000313" key="1">
    <source>
        <dbReference type="EMBL" id="CTQ75485.1"/>
    </source>
</evidence>
<sequence length="49" mass="5152">MVVNNLYENATASEAASEAISAQGLAHTKSELVGRPAYQNAQNQGLAVY</sequence>
<dbReference type="AlphaFoldDB" id="A0A0M7AJZ7"/>
<evidence type="ECO:0000313" key="2">
    <source>
        <dbReference type="Proteomes" id="UP000053235"/>
    </source>
</evidence>
<keyword evidence="2" id="KW-1185">Reference proteome</keyword>
<proteinExistence type="predicted"/>
<gene>
    <name evidence="1" type="ORF">LAX5112_04255</name>
</gene>
<reference evidence="2" key="1">
    <citation type="submission" date="2015-07" db="EMBL/GenBank/DDBJ databases">
        <authorList>
            <person name="Rodrigo-Torres Lidia"/>
            <person name="Arahal R.David."/>
        </authorList>
    </citation>
    <scope>NUCLEOTIDE SEQUENCE [LARGE SCALE GENOMIC DNA]</scope>
    <source>
        <strain evidence="2">CECT 5112</strain>
    </source>
</reference>
<accession>A0A0M7AJZ7</accession>
<organism evidence="1 2">
    <name type="scientific">Roseibium alexandrii</name>
    <dbReference type="NCBI Taxonomy" id="388408"/>
    <lineage>
        <taxon>Bacteria</taxon>
        <taxon>Pseudomonadati</taxon>
        <taxon>Pseudomonadota</taxon>
        <taxon>Alphaproteobacteria</taxon>
        <taxon>Hyphomicrobiales</taxon>
        <taxon>Stappiaceae</taxon>
        <taxon>Roseibium</taxon>
    </lineage>
</organism>
<dbReference type="STRING" id="388408.LAX5112_04255"/>
<name>A0A0M7AJZ7_9HYPH</name>
<protein>
    <submittedName>
        <fullName evidence="1">Uncharacterized protein</fullName>
    </submittedName>
</protein>
<dbReference type="EMBL" id="CXWD01000021">
    <property type="protein sequence ID" value="CTQ75485.1"/>
    <property type="molecule type" value="Genomic_DNA"/>
</dbReference>